<proteinExistence type="predicted"/>
<dbReference type="SUPFAM" id="SSF47413">
    <property type="entry name" value="lambda repressor-like DNA-binding domains"/>
    <property type="match status" value="1"/>
</dbReference>
<dbReference type="GO" id="GO:0003677">
    <property type="term" value="F:DNA binding"/>
    <property type="evidence" value="ECO:0007669"/>
    <property type="project" value="InterPro"/>
</dbReference>
<evidence type="ECO:0000313" key="2">
    <source>
        <dbReference type="EMBL" id="MBD4339515.1"/>
    </source>
</evidence>
<dbReference type="Proteomes" id="UP000653002">
    <property type="component" value="Unassembled WGS sequence"/>
</dbReference>
<dbReference type="InterPro" id="IPR001387">
    <property type="entry name" value="Cro/C1-type_HTH"/>
</dbReference>
<dbReference type="Gene3D" id="1.10.260.40">
    <property type="entry name" value="lambda repressor-like DNA-binding domains"/>
    <property type="match status" value="1"/>
</dbReference>
<evidence type="ECO:0000313" key="3">
    <source>
        <dbReference type="Proteomes" id="UP000653002"/>
    </source>
</evidence>
<dbReference type="InterPro" id="IPR010982">
    <property type="entry name" value="Lambda_DNA-bd_dom_sf"/>
</dbReference>
<name>A0A8I0HAL5_XANCI</name>
<feature type="non-terminal residue" evidence="2">
    <location>
        <position position="63"/>
    </location>
</feature>
<gene>
    <name evidence="2" type="ORF">GUH15_26410</name>
</gene>
<comment type="caution">
    <text evidence="2">The sequence shown here is derived from an EMBL/GenBank/DDBJ whole genome shotgun (WGS) entry which is preliminary data.</text>
</comment>
<evidence type="ECO:0000259" key="1">
    <source>
        <dbReference type="PROSITE" id="PS50943"/>
    </source>
</evidence>
<dbReference type="EMBL" id="JAABFR010002242">
    <property type="protein sequence ID" value="MBD4339515.1"/>
    <property type="molecule type" value="Genomic_DNA"/>
</dbReference>
<dbReference type="PROSITE" id="PS50943">
    <property type="entry name" value="HTH_CROC1"/>
    <property type="match status" value="1"/>
</dbReference>
<protein>
    <submittedName>
        <fullName evidence="2">Helix-turn-helix domain-containing protein</fullName>
    </submittedName>
</protein>
<organism evidence="2 3">
    <name type="scientific">Xanthomonas citri pv. citri</name>
    <dbReference type="NCBI Taxonomy" id="611301"/>
    <lineage>
        <taxon>Bacteria</taxon>
        <taxon>Pseudomonadati</taxon>
        <taxon>Pseudomonadota</taxon>
        <taxon>Gammaproteobacteria</taxon>
        <taxon>Lysobacterales</taxon>
        <taxon>Lysobacteraceae</taxon>
        <taxon>Xanthomonas</taxon>
    </lineage>
</organism>
<dbReference type="SMART" id="SM00530">
    <property type="entry name" value="HTH_XRE"/>
    <property type="match status" value="1"/>
</dbReference>
<dbReference type="Pfam" id="PF01381">
    <property type="entry name" value="HTH_3"/>
    <property type="match status" value="1"/>
</dbReference>
<reference evidence="2" key="1">
    <citation type="submission" date="2020-01" db="EMBL/GenBank/DDBJ databases">
        <authorList>
            <person name="Richard D."/>
        </authorList>
    </citation>
    <scope>NUCLEOTIDE SEQUENCE</scope>
    <source>
        <strain evidence="2">JP541</strain>
    </source>
</reference>
<dbReference type="AlphaFoldDB" id="A0A8I0HAL5"/>
<dbReference type="CDD" id="cd00093">
    <property type="entry name" value="HTH_XRE"/>
    <property type="match status" value="1"/>
</dbReference>
<sequence>MITIDQIRKNVISAIKSSGLTQTELAKKLNIYQSAVNQYLSGRALPALDTFANLCVILDLDAN</sequence>
<feature type="domain" description="HTH cro/C1-type" evidence="1">
    <location>
        <begin position="11"/>
        <end position="61"/>
    </location>
</feature>
<accession>A0A8I0HAL5</accession>